<dbReference type="Proteomes" id="UP000756346">
    <property type="component" value="Unassembled WGS sequence"/>
</dbReference>
<reference evidence="1" key="1">
    <citation type="journal article" date="2021" name="Nat. Commun.">
        <title>Genetic determinants of endophytism in the Arabidopsis root mycobiome.</title>
        <authorList>
            <person name="Mesny F."/>
            <person name="Miyauchi S."/>
            <person name="Thiergart T."/>
            <person name="Pickel B."/>
            <person name="Atanasova L."/>
            <person name="Karlsson M."/>
            <person name="Huettel B."/>
            <person name="Barry K.W."/>
            <person name="Haridas S."/>
            <person name="Chen C."/>
            <person name="Bauer D."/>
            <person name="Andreopoulos W."/>
            <person name="Pangilinan J."/>
            <person name="LaButti K."/>
            <person name="Riley R."/>
            <person name="Lipzen A."/>
            <person name="Clum A."/>
            <person name="Drula E."/>
            <person name="Henrissat B."/>
            <person name="Kohler A."/>
            <person name="Grigoriev I.V."/>
            <person name="Martin F.M."/>
            <person name="Hacquard S."/>
        </authorList>
    </citation>
    <scope>NUCLEOTIDE SEQUENCE</scope>
    <source>
        <strain evidence="1">MPI-CAGE-CH-0230</strain>
    </source>
</reference>
<evidence type="ECO:0000313" key="1">
    <source>
        <dbReference type="EMBL" id="KAH7016254.1"/>
    </source>
</evidence>
<evidence type="ECO:0000313" key="2">
    <source>
        <dbReference type="Proteomes" id="UP000756346"/>
    </source>
</evidence>
<dbReference type="GeneID" id="70185191"/>
<feature type="non-terminal residue" evidence="1">
    <location>
        <position position="1"/>
    </location>
</feature>
<proteinExistence type="predicted"/>
<dbReference type="OrthoDB" id="4494341at2759"/>
<comment type="caution">
    <text evidence="1">The sequence shown here is derived from an EMBL/GenBank/DDBJ whole genome shotgun (WGS) entry which is preliminary data.</text>
</comment>
<dbReference type="RefSeq" id="XP_046005878.1">
    <property type="nucleotide sequence ID" value="XM_046155645.1"/>
</dbReference>
<name>A0A9P9BJQ8_9PEZI</name>
<protein>
    <submittedName>
        <fullName evidence="1">Uncharacterized protein</fullName>
    </submittedName>
</protein>
<dbReference type="AlphaFoldDB" id="A0A9P9BJQ8"/>
<keyword evidence="2" id="KW-1185">Reference proteome</keyword>
<organism evidence="1 2">
    <name type="scientific">Microdochium trichocladiopsis</name>
    <dbReference type="NCBI Taxonomy" id="1682393"/>
    <lineage>
        <taxon>Eukaryota</taxon>
        <taxon>Fungi</taxon>
        <taxon>Dikarya</taxon>
        <taxon>Ascomycota</taxon>
        <taxon>Pezizomycotina</taxon>
        <taxon>Sordariomycetes</taxon>
        <taxon>Xylariomycetidae</taxon>
        <taxon>Xylariales</taxon>
        <taxon>Microdochiaceae</taxon>
        <taxon>Microdochium</taxon>
    </lineage>
</organism>
<gene>
    <name evidence="1" type="ORF">B0I36DRAFT_337139</name>
</gene>
<dbReference type="EMBL" id="JAGTJQ010000012">
    <property type="protein sequence ID" value="KAH7016254.1"/>
    <property type="molecule type" value="Genomic_DNA"/>
</dbReference>
<sequence>MAKSRRIALYWELEAEEHRFWVREFMDEMLALDTYYRITLCYTSMGPESIIQTELSIRKGRTLVSRMLTNSTNPPSRFERERLGRRRRRENVGLPAVVIL</sequence>
<accession>A0A9P9BJQ8</accession>